<feature type="transmembrane region" description="Helical" evidence="1">
    <location>
        <begin position="155"/>
        <end position="178"/>
    </location>
</feature>
<dbReference type="Pfam" id="PF12412">
    <property type="entry name" value="DUF3667"/>
    <property type="match status" value="1"/>
</dbReference>
<evidence type="ECO:0000256" key="1">
    <source>
        <dbReference type="SAM" id="Phobius"/>
    </source>
</evidence>
<sequence>MSGICNNCGARLSGNYCSTCGQRAKIGPITFSELREDFSQSLFSVESPIAITLKTLFLKPEKLFSEYLNGSRKKYYRPVAFFILMTALYLLVRSLIGFETNMDTIATVDENTADVQKEATVFMILNINKFLFLLVFGLGISLKLFFYNRLRIIEYWVIAFYIAGIYTLLTIFGTVITVYGSKQIQPVIILLALVYFIYCCIRFFEGNRFVIGVKSFLAFLIAMLIYVAGSFELSYLIVSYII</sequence>
<gene>
    <name evidence="2" type="ORF">FGM01_12740</name>
</gene>
<dbReference type="EMBL" id="VHSF01000003">
    <property type="protein sequence ID" value="TRO64352.1"/>
    <property type="molecule type" value="Genomic_DNA"/>
</dbReference>
<organism evidence="2 3">
    <name type="scientific">Christiangramia sabulilitoris</name>
    <dbReference type="NCBI Taxonomy" id="2583991"/>
    <lineage>
        <taxon>Bacteria</taxon>
        <taxon>Pseudomonadati</taxon>
        <taxon>Bacteroidota</taxon>
        <taxon>Flavobacteriia</taxon>
        <taxon>Flavobacteriales</taxon>
        <taxon>Flavobacteriaceae</taxon>
        <taxon>Christiangramia</taxon>
    </lineage>
</organism>
<feature type="transmembrane region" description="Helical" evidence="1">
    <location>
        <begin position="216"/>
        <end position="241"/>
    </location>
</feature>
<dbReference type="RefSeq" id="WP_143411548.1">
    <property type="nucleotide sequence ID" value="NZ_VHSF01000003.1"/>
</dbReference>
<dbReference type="OrthoDB" id="7446256at2"/>
<proteinExistence type="predicted"/>
<comment type="caution">
    <text evidence="2">The sequence shown here is derived from an EMBL/GenBank/DDBJ whole genome shotgun (WGS) entry which is preliminary data.</text>
</comment>
<keyword evidence="3" id="KW-1185">Reference proteome</keyword>
<keyword evidence="1" id="KW-1133">Transmembrane helix</keyword>
<dbReference type="InterPro" id="IPR022134">
    <property type="entry name" value="DUF3667"/>
</dbReference>
<feature type="transmembrane region" description="Helical" evidence="1">
    <location>
        <begin position="130"/>
        <end position="148"/>
    </location>
</feature>
<accession>A0A550I051</accession>
<dbReference type="AlphaFoldDB" id="A0A550I051"/>
<keyword evidence="1" id="KW-0812">Transmembrane</keyword>
<feature type="transmembrane region" description="Helical" evidence="1">
    <location>
        <begin position="75"/>
        <end position="92"/>
    </location>
</feature>
<reference evidence="2 3" key="1">
    <citation type="submission" date="2019-06" db="EMBL/GenBank/DDBJ databases">
        <title>Gramella sabulilitoris sp. nov., isolated from a marine sand.</title>
        <authorList>
            <person name="Yoon J.-H."/>
        </authorList>
    </citation>
    <scope>NUCLEOTIDE SEQUENCE [LARGE SCALE GENOMIC DNA]</scope>
    <source>
        <strain evidence="2 3">HSMS-1</strain>
    </source>
</reference>
<keyword evidence="1" id="KW-0472">Membrane</keyword>
<dbReference type="Proteomes" id="UP000315131">
    <property type="component" value="Unassembled WGS sequence"/>
</dbReference>
<name>A0A550I051_9FLAO</name>
<evidence type="ECO:0000313" key="3">
    <source>
        <dbReference type="Proteomes" id="UP000315131"/>
    </source>
</evidence>
<feature type="transmembrane region" description="Helical" evidence="1">
    <location>
        <begin position="184"/>
        <end position="204"/>
    </location>
</feature>
<evidence type="ECO:0000313" key="2">
    <source>
        <dbReference type="EMBL" id="TRO64352.1"/>
    </source>
</evidence>
<protein>
    <submittedName>
        <fullName evidence="2">DUF3667 domain-containing protein</fullName>
    </submittedName>
</protein>